<proteinExistence type="predicted"/>
<dbReference type="Pfam" id="PF01381">
    <property type="entry name" value="HTH_3"/>
    <property type="match status" value="1"/>
</dbReference>
<reference evidence="2 3" key="1">
    <citation type="journal article" date="2018" name="Nat. Biotechnol.">
        <title>A standardized bacterial taxonomy based on genome phylogeny substantially revises the tree of life.</title>
        <authorList>
            <person name="Parks D.H."/>
            <person name="Chuvochina M."/>
            <person name="Waite D.W."/>
            <person name="Rinke C."/>
            <person name="Skarshewski A."/>
            <person name="Chaumeil P.A."/>
            <person name="Hugenholtz P."/>
        </authorList>
    </citation>
    <scope>NUCLEOTIDE SEQUENCE [LARGE SCALE GENOMIC DNA]</scope>
    <source>
        <strain evidence="2">UBA11978</strain>
    </source>
</reference>
<dbReference type="Gene3D" id="1.10.260.40">
    <property type="entry name" value="lambda repressor-like DNA-binding domains"/>
    <property type="match status" value="1"/>
</dbReference>
<dbReference type="Proteomes" id="UP000263517">
    <property type="component" value="Unassembled WGS sequence"/>
</dbReference>
<dbReference type="RefSeq" id="WP_272969842.1">
    <property type="nucleotide sequence ID" value="NZ_CALBIY010000073.1"/>
</dbReference>
<evidence type="ECO:0000313" key="3">
    <source>
        <dbReference type="Proteomes" id="UP000263517"/>
    </source>
</evidence>
<organism evidence="2 3">
    <name type="scientific">Alteromonas australica</name>
    <dbReference type="NCBI Taxonomy" id="589873"/>
    <lineage>
        <taxon>Bacteria</taxon>
        <taxon>Pseudomonadati</taxon>
        <taxon>Pseudomonadota</taxon>
        <taxon>Gammaproteobacteria</taxon>
        <taxon>Alteromonadales</taxon>
        <taxon>Alteromonadaceae</taxon>
        <taxon>Alteromonas/Salinimonas group</taxon>
        <taxon>Alteromonas</taxon>
    </lineage>
</organism>
<accession>A0A350P8N8</accession>
<dbReference type="CDD" id="cd00093">
    <property type="entry name" value="HTH_XRE"/>
    <property type="match status" value="1"/>
</dbReference>
<dbReference type="AlphaFoldDB" id="A0A350P8N8"/>
<dbReference type="PROSITE" id="PS50943">
    <property type="entry name" value="HTH_CROC1"/>
    <property type="match status" value="1"/>
</dbReference>
<name>A0A350P8N8_9ALTE</name>
<dbReference type="InterPro" id="IPR001387">
    <property type="entry name" value="Cro/C1-type_HTH"/>
</dbReference>
<comment type="caution">
    <text evidence="2">The sequence shown here is derived from an EMBL/GenBank/DDBJ whole genome shotgun (WGS) entry which is preliminary data.</text>
</comment>
<evidence type="ECO:0000259" key="1">
    <source>
        <dbReference type="PROSITE" id="PS50943"/>
    </source>
</evidence>
<gene>
    <name evidence="2" type="ORF">DCW74_18210</name>
</gene>
<dbReference type="GO" id="GO:0003677">
    <property type="term" value="F:DNA binding"/>
    <property type="evidence" value="ECO:0007669"/>
    <property type="project" value="InterPro"/>
</dbReference>
<dbReference type="SUPFAM" id="SSF47413">
    <property type="entry name" value="lambda repressor-like DNA-binding domains"/>
    <property type="match status" value="1"/>
</dbReference>
<feature type="domain" description="HTH cro/C1-type" evidence="1">
    <location>
        <begin position="17"/>
        <end position="72"/>
    </location>
</feature>
<evidence type="ECO:0000313" key="2">
    <source>
        <dbReference type="EMBL" id="HAW77655.1"/>
    </source>
</evidence>
<dbReference type="InterPro" id="IPR010982">
    <property type="entry name" value="Lambda_DNA-bd_dom_sf"/>
</dbReference>
<dbReference type="SMART" id="SM00530">
    <property type="entry name" value="HTH_XRE"/>
    <property type="match status" value="1"/>
</dbReference>
<protein>
    <recommendedName>
        <fullName evidence="1">HTH cro/C1-type domain-containing protein</fullName>
    </recommendedName>
</protein>
<dbReference type="EMBL" id="DNAN01000632">
    <property type="protein sequence ID" value="HAW77655.1"/>
    <property type="molecule type" value="Genomic_DNA"/>
</dbReference>
<sequence length="79" mass="9246">MIKHINQSRYETLIKWLVNARKERGLTVRQFAALINESHQFVNKVETQQRALKITEYIDYCEALGVSPEEGLKLLKSQK</sequence>